<evidence type="ECO:0000259" key="1">
    <source>
        <dbReference type="Pfam" id="PF10276"/>
    </source>
</evidence>
<dbReference type="InterPro" id="IPR019401">
    <property type="entry name" value="Znf_CHCC"/>
</dbReference>
<dbReference type="Gene3D" id="2.60.260.40">
    <property type="entry name" value="q5lls5 like domains"/>
    <property type="match status" value="1"/>
</dbReference>
<feature type="domain" description="Zinc finger CHCC-type" evidence="1">
    <location>
        <begin position="25"/>
        <end position="60"/>
    </location>
</feature>
<reference evidence="2" key="1">
    <citation type="journal article" date="2007" name="J. Bacteriol.">
        <title>Comparative genome analysis of four magnetotactic bacteria reveals a complex set of group-specific genes implicated in magnetosome biomineralization and function.</title>
        <authorList>
            <person name="Richter M."/>
            <person name="Kube M."/>
            <person name="Bazylinski D.A."/>
            <person name="Lombardot T."/>
            <person name="Gloeckner F.O."/>
            <person name="Reinhardt R."/>
            <person name="Schueler D."/>
        </authorList>
    </citation>
    <scope>NUCLEOTIDE SEQUENCE</scope>
    <source>
        <strain evidence="2">MSR-1</strain>
    </source>
</reference>
<dbReference type="AlphaFoldDB" id="A4U047"/>
<dbReference type="Pfam" id="PF10276">
    <property type="entry name" value="zf-CHCC"/>
    <property type="match status" value="1"/>
</dbReference>
<evidence type="ECO:0000313" key="2">
    <source>
        <dbReference type="EMBL" id="CAM76254.1"/>
    </source>
</evidence>
<organism evidence="2">
    <name type="scientific">Magnetospirillum gryphiswaldense</name>
    <dbReference type="NCBI Taxonomy" id="55518"/>
    <lineage>
        <taxon>Bacteria</taxon>
        <taxon>Pseudomonadati</taxon>
        <taxon>Pseudomonadota</taxon>
        <taxon>Alphaproteobacteria</taxon>
        <taxon>Rhodospirillales</taxon>
        <taxon>Rhodospirillaceae</taxon>
        <taxon>Magnetospirillum</taxon>
    </lineage>
</organism>
<gene>
    <name evidence="2" type="ORF">MGR_1342</name>
</gene>
<protein>
    <submittedName>
        <fullName evidence="2">Protein conserved in bacteria</fullName>
    </submittedName>
</protein>
<sequence length="72" mass="7529">MDHAVMSSAAAAKTAEFETIVVETNHVACDGGNAGLGHPRVYLNMGHDRQVVCPYCSRTYVLAEGAKVGGGH</sequence>
<proteinExistence type="predicted"/>
<name>A4U047_9PROT</name>
<dbReference type="EMBL" id="CU459003">
    <property type="protein sequence ID" value="CAM76254.1"/>
    <property type="molecule type" value="Genomic_DNA"/>
</dbReference>
<accession>A4U047</accession>